<protein>
    <submittedName>
        <fullName evidence="2">Uncharacterized protein</fullName>
    </submittedName>
</protein>
<feature type="transmembrane region" description="Helical" evidence="1">
    <location>
        <begin position="43"/>
        <end position="64"/>
    </location>
</feature>
<keyword evidence="1" id="KW-1133">Transmembrane helix</keyword>
<evidence type="ECO:0000313" key="3">
    <source>
        <dbReference type="Proteomes" id="UP000183053"/>
    </source>
</evidence>
<dbReference type="AlphaFoldDB" id="A0A1H1FDK6"/>
<keyword evidence="3" id="KW-1185">Reference proteome</keyword>
<reference evidence="3" key="1">
    <citation type="submission" date="2016-10" db="EMBL/GenBank/DDBJ databases">
        <authorList>
            <person name="Varghese N."/>
            <person name="Submissions S."/>
        </authorList>
    </citation>
    <scope>NUCLEOTIDE SEQUENCE [LARGE SCALE GENOMIC DNA]</scope>
    <source>
        <strain evidence="3">DSM 44142</strain>
    </source>
</reference>
<organism evidence="2 3">
    <name type="scientific">Tsukamurella pulmonis</name>
    <dbReference type="NCBI Taxonomy" id="47312"/>
    <lineage>
        <taxon>Bacteria</taxon>
        <taxon>Bacillati</taxon>
        <taxon>Actinomycetota</taxon>
        <taxon>Actinomycetes</taxon>
        <taxon>Mycobacteriales</taxon>
        <taxon>Tsukamurellaceae</taxon>
        <taxon>Tsukamurella</taxon>
    </lineage>
</organism>
<sequence>MTEFLWGLAGAGVGAVVTGLVLGGVIGAVVGPFVTAPTRGDRVAAFVLGVAATAVLMGSFSALVPGSAFAEKLGLGIGLTIMFGTEDLFAMLRGHVRSGAPAAALPTRVDPARFTDEVREHFADPTARARYVVAAYRRGLIAPGFVPALAAELAPSLVDRAAWSDLAAWQGQDGLEATVDRAALALDYAPNDEVARADTVERLVYAALCGDDPRTRLATAEALALPMSESASPRLEARRARAVELRVLLADSLAARYGPALPEAVQRRFTGAPARARALVAEYRHGLLVSPQVPQAAAEIVAELPGEAWTELAMAAPDAPRSELLPVLDRAATEIAYAPTERDAEIDVLEAAAYRAVVDGRVVRESSLLRRIDFHGDRDDYPPELQLLRDAWFLSDGGEEQLASVRSRLVDYLTARYG</sequence>
<dbReference type="OrthoDB" id="4773239at2"/>
<dbReference type="RefSeq" id="WP_068567619.1">
    <property type="nucleotide sequence ID" value="NZ_FNLF01000002.1"/>
</dbReference>
<keyword evidence="1" id="KW-0812">Transmembrane</keyword>
<dbReference type="STRING" id="47312.SAMN04489765_2636"/>
<dbReference type="EMBL" id="FNLF01000002">
    <property type="protein sequence ID" value="SDQ98556.1"/>
    <property type="molecule type" value="Genomic_DNA"/>
</dbReference>
<gene>
    <name evidence="2" type="ORF">SAMN04489765_2636</name>
</gene>
<evidence type="ECO:0000256" key="1">
    <source>
        <dbReference type="SAM" id="Phobius"/>
    </source>
</evidence>
<proteinExistence type="predicted"/>
<name>A0A1H1FDK6_9ACTN</name>
<dbReference type="Proteomes" id="UP000183053">
    <property type="component" value="Unassembled WGS sequence"/>
</dbReference>
<feature type="transmembrane region" description="Helical" evidence="1">
    <location>
        <begin position="6"/>
        <end position="31"/>
    </location>
</feature>
<accession>A0A1H1FDK6</accession>
<keyword evidence="1" id="KW-0472">Membrane</keyword>
<evidence type="ECO:0000313" key="2">
    <source>
        <dbReference type="EMBL" id="SDQ98556.1"/>
    </source>
</evidence>